<dbReference type="STRING" id="555874.SAMN04488065_0960"/>
<gene>
    <name evidence="2" type="ORF">SAMN04488065_0960</name>
</gene>
<dbReference type="AlphaFoldDB" id="A0A1H3WLN3"/>
<keyword evidence="1" id="KW-1133">Transmembrane helix</keyword>
<reference evidence="2 3" key="1">
    <citation type="submission" date="2016-10" db="EMBL/GenBank/DDBJ databases">
        <authorList>
            <person name="de Groot N.N."/>
        </authorList>
    </citation>
    <scope>NUCLEOTIDE SEQUENCE [LARGE SCALE GENOMIC DNA]</scope>
    <source>
        <strain evidence="2 3">CGMCC 1.8712</strain>
    </source>
</reference>
<keyword evidence="3" id="KW-1185">Reference proteome</keyword>
<feature type="transmembrane region" description="Helical" evidence="1">
    <location>
        <begin position="16"/>
        <end position="36"/>
    </location>
</feature>
<sequence>MLAVTLSLDRRATSTALGYVLSLGIAAILITGLLVAGGELVQNQREQSAHTELEVIGQTIADDLASASRLADCDSCELSLRISVPDRVAGESYLIDIVEVEANPAYPEYIYRLDLETGRSGVTDSVMVRTRLPVAETSLAGGSLVVDYDSGAGQLEVRNA</sequence>
<organism evidence="2 3">
    <name type="scientific">Haloplanus vescus</name>
    <dbReference type="NCBI Taxonomy" id="555874"/>
    <lineage>
        <taxon>Archaea</taxon>
        <taxon>Methanobacteriati</taxon>
        <taxon>Methanobacteriota</taxon>
        <taxon>Stenosarchaea group</taxon>
        <taxon>Halobacteria</taxon>
        <taxon>Halobacteriales</taxon>
        <taxon>Haloferacaceae</taxon>
        <taxon>Haloplanus</taxon>
    </lineage>
</organism>
<proteinExistence type="predicted"/>
<evidence type="ECO:0000313" key="2">
    <source>
        <dbReference type="EMBL" id="SDZ87870.1"/>
    </source>
</evidence>
<evidence type="ECO:0008006" key="4">
    <source>
        <dbReference type="Google" id="ProtNLM"/>
    </source>
</evidence>
<dbReference type="InterPro" id="IPR055690">
    <property type="entry name" value="DUF7266"/>
</dbReference>
<keyword evidence="1" id="KW-0472">Membrane</keyword>
<evidence type="ECO:0000256" key="1">
    <source>
        <dbReference type="SAM" id="Phobius"/>
    </source>
</evidence>
<name>A0A1H3WLN3_9EURY</name>
<accession>A0A1H3WLN3</accession>
<dbReference type="EMBL" id="FNQT01000001">
    <property type="protein sequence ID" value="SDZ87870.1"/>
    <property type="molecule type" value="Genomic_DNA"/>
</dbReference>
<evidence type="ECO:0000313" key="3">
    <source>
        <dbReference type="Proteomes" id="UP000236755"/>
    </source>
</evidence>
<dbReference type="Pfam" id="PF23928">
    <property type="entry name" value="DUF7266"/>
    <property type="match status" value="1"/>
</dbReference>
<keyword evidence="1" id="KW-0812">Transmembrane</keyword>
<dbReference type="Proteomes" id="UP000236755">
    <property type="component" value="Unassembled WGS sequence"/>
</dbReference>
<protein>
    <recommendedName>
        <fullName evidence="4">Flagellin N-terminal-like domain-containing protein</fullName>
    </recommendedName>
</protein>